<dbReference type="InterPro" id="IPR013563">
    <property type="entry name" value="Oligopep_ABC_C"/>
</dbReference>
<name>A0ABW2ASP1_9MICO</name>
<evidence type="ECO:0000259" key="5">
    <source>
        <dbReference type="Pfam" id="PF08352"/>
    </source>
</evidence>
<keyword evidence="1" id="KW-0813">Transport</keyword>
<evidence type="ECO:0000313" key="6">
    <source>
        <dbReference type="EMBL" id="MFC6714146.1"/>
    </source>
</evidence>
<gene>
    <name evidence="6" type="ORF">ACFQBT_10115</name>
</gene>
<dbReference type="EMBL" id="JBHSWJ010000002">
    <property type="protein sequence ID" value="MFC6714146.1"/>
    <property type="molecule type" value="Genomic_DNA"/>
</dbReference>
<organism evidence="6 7">
    <name type="scientific">Branchiibius cervicis</name>
    <dbReference type="NCBI Taxonomy" id="908252"/>
    <lineage>
        <taxon>Bacteria</taxon>
        <taxon>Bacillati</taxon>
        <taxon>Actinomycetota</taxon>
        <taxon>Actinomycetes</taxon>
        <taxon>Micrococcales</taxon>
        <taxon>Dermacoccaceae</taxon>
        <taxon>Branchiibius</taxon>
    </lineage>
</organism>
<evidence type="ECO:0000256" key="4">
    <source>
        <dbReference type="SAM" id="MobiDB-lite"/>
    </source>
</evidence>
<proteinExistence type="predicted"/>
<dbReference type="Pfam" id="PF08352">
    <property type="entry name" value="oligo_HPY"/>
    <property type="match status" value="1"/>
</dbReference>
<evidence type="ECO:0000256" key="3">
    <source>
        <dbReference type="ARBA" id="ARBA00022840"/>
    </source>
</evidence>
<keyword evidence="7" id="KW-1185">Reference proteome</keyword>
<keyword evidence="3" id="KW-0067">ATP-binding</keyword>
<comment type="caution">
    <text evidence="6">The sequence shown here is derived from an EMBL/GenBank/DDBJ whole genome shotgun (WGS) entry which is preliminary data.</text>
</comment>
<feature type="compositionally biased region" description="Basic and acidic residues" evidence="4">
    <location>
        <begin position="1"/>
        <end position="13"/>
    </location>
</feature>
<reference evidence="7" key="1">
    <citation type="journal article" date="2019" name="Int. J. Syst. Evol. Microbiol.">
        <title>The Global Catalogue of Microorganisms (GCM) 10K type strain sequencing project: providing services to taxonomists for standard genome sequencing and annotation.</title>
        <authorList>
            <consortium name="The Broad Institute Genomics Platform"/>
            <consortium name="The Broad Institute Genome Sequencing Center for Infectious Disease"/>
            <person name="Wu L."/>
            <person name="Ma J."/>
        </authorList>
    </citation>
    <scope>NUCLEOTIDE SEQUENCE [LARGE SCALE GENOMIC DNA]</scope>
    <source>
        <strain evidence="7">NBRC 106593</strain>
    </source>
</reference>
<feature type="domain" description="Oligopeptide/dipeptide ABC transporter C-terminal" evidence="5">
    <location>
        <begin position="18"/>
        <end position="51"/>
    </location>
</feature>
<protein>
    <recommendedName>
        <fullName evidence="5">Oligopeptide/dipeptide ABC transporter C-terminal domain-containing protein</fullName>
    </recommendedName>
</protein>
<keyword evidence="2" id="KW-0547">Nucleotide-binding</keyword>
<feature type="region of interest" description="Disordered" evidence="4">
    <location>
        <begin position="1"/>
        <end position="68"/>
    </location>
</feature>
<accession>A0ABW2ASP1</accession>
<sequence length="68" mass="7528">MRFGDRHEGREGRGTGAVGAVLTNPQHPYTRQLIESVPRPGWKPRRRGGRVIDPPRSSTVQEGPARVS</sequence>
<evidence type="ECO:0000313" key="7">
    <source>
        <dbReference type="Proteomes" id="UP001596356"/>
    </source>
</evidence>
<evidence type="ECO:0000256" key="1">
    <source>
        <dbReference type="ARBA" id="ARBA00022448"/>
    </source>
</evidence>
<dbReference type="Proteomes" id="UP001596356">
    <property type="component" value="Unassembled WGS sequence"/>
</dbReference>
<evidence type="ECO:0000256" key="2">
    <source>
        <dbReference type="ARBA" id="ARBA00022741"/>
    </source>
</evidence>
<dbReference type="RefSeq" id="WP_377825439.1">
    <property type="nucleotide sequence ID" value="NZ_JBHSWJ010000002.1"/>
</dbReference>